<evidence type="ECO:0000313" key="1">
    <source>
        <dbReference type="EMBL" id="DAE18310.1"/>
    </source>
</evidence>
<name>A0A8S5QGA9_9CAUD</name>
<accession>A0A8S5QGA9</accession>
<sequence>MAVEKESSVDFIPETIGEEYALLAGRLKAVEAYLDASDSDYVDKTVLAAMLGI</sequence>
<proteinExistence type="predicted"/>
<dbReference type="EMBL" id="BK015653">
    <property type="protein sequence ID" value="DAE18310.1"/>
    <property type="molecule type" value="Genomic_DNA"/>
</dbReference>
<protein>
    <submittedName>
        <fullName evidence="1">Uncharacterized protein</fullName>
    </submittedName>
</protein>
<organism evidence="1">
    <name type="scientific">Siphoviridae sp. cteHV32</name>
    <dbReference type="NCBI Taxonomy" id="2825588"/>
    <lineage>
        <taxon>Viruses</taxon>
        <taxon>Duplodnaviria</taxon>
        <taxon>Heunggongvirae</taxon>
        <taxon>Uroviricota</taxon>
        <taxon>Caudoviricetes</taxon>
    </lineage>
</organism>
<reference evidence="1" key="1">
    <citation type="journal article" date="2021" name="Proc. Natl. Acad. Sci. U.S.A.">
        <title>A Catalog of Tens of Thousands of Viruses from Human Metagenomes Reveals Hidden Associations with Chronic Diseases.</title>
        <authorList>
            <person name="Tisza M.J."/>
            <person name="Buck C.B."/>
        </authorList>
    </citation>
    <scope>NUCLEOTIDE SEQUENCE</scope>
    <source>
        <strain evidence="1">CteHV32</strain>
    </source>
</reference>